<keyword evidence="5" id="KW-1185">Reference proteome</keyword>
<reference evidence="4 5" key="1">
    <citation type="submission" date="2023-07" db="EMBL/GenBank/DDBJ databases">
        <title>Sorghum-associated microbial communities from plants grown in Nebraska, USA.</title>
        <authorList>
            <person name="Schachtman D."/>
        </authorList>
    </citation>
    <scope>NUCLEOTIDE SEQUENCE [LARGE SCALE GENOMIC DNA]</scope>
    <source>
        <strain evidence="4 5">DS2154</strain>
    </source>
</reference>
<sequence>MPDYKDLTSRKAVLATMARYDEMGGQAFLDAYGYGEASLYLAHHAGRTYDSKAIVGVAYGVQYPDHGPLVAGSFSGGKGHAAGHLARLGFEVAGVTLPEEHWTLDEVEPIVARFFAMFAQQDAAGYSQSEHLKLAAGEVPSRKISAISRKISNINAILLEMDLPPLGRFGNSPNAQTLLRAVVHDWITNHEEIFGAVRPGTAGHDASRRTAPPEGQALETVRGKRRAVRVDFDAVDARNRLLGRAGEAWALAQLKQELIDAGRADLAARTVWVSDVLGDGLGYDIASFTVDGSPIQVEVKTTNGGRAASFLVSANEVRTSVEAAESFVLMRIYDFAGEPRYYNLAGSLEKTCRLRPASYLAAPA</sequence>
<evidence type="ECO:0000259" key="2">
    <source>
        <dbReference type="Pfam" id="PF13020"/>
    </source>
</evidence>
<evidence type="ECO:0000313" key="5">
    <source>
        <dbReference type="Proteomes" id="UP001262754"/>
    </source>
</evidence>
<organism evidence="4 5">
    <name type="scientific">Caulobacter rhizosphaerae</name>
    <dbReference type="NCBI Taxonomy" id="2010972"/>
    <lineage>
        <taxon>Bacteria</taxon>
        <taxon>Pseudomonadati</taxon>
        <taxon>Pseudomonadota</taxon>
        <taxon>Alphaproteobacteria</taxon>
        <taxon>Caulobacterales</taxon>
        <taxon>Caulobacteraceae</taxon>
        <taxon>Caulobacter</taxon>
    </lineage>
</organism>
<evidence type="ECO:0000313" key="4">
    <source>
        <dbReference type="EMBL" id="MDR6530235.1"/>
    </source>
</evidence>
<evidence type="ECO:0000259" key="3">
    <source>
        <dbReference type="Pfam" id="PF26345"/>
    </source>
</evidence>
<feature type="domain" description="ScoMcrA-like N-terminal head" evidence="3">
    <location>
        <begin position="9"/>
        <end position="93"/>
    </location>
</feature>
<dbReference type="EMBL" id="JAVDRL010000003">
    <property type="protein sequence ID" value="MDR6530235.1"/>
    <property type="molecule type" value="Genomic_DNA"/>
</dbReference>
<dbReference type="RefSeq" id="WP_310029652.1">
    <property type="nucleotide sequence ID" value="NZ_JAVDRL010000003.1"/>
</dbReference>
<evidence type="ECO:0008006" key="6">
    <source>
        <dbReference type="Google" id="ProtNLM"/>
    </source>
</evidence>
<comment type="caution">
    <text evidence="4">The sequence shown here is derived from an EMBL/GenBank/DDBJ whole genome shotgun (WGS) entry which is preliminary data.</text>
</comment>
<dbReference type="Pfam" id="PF13020">
    <property type="entry name" value="NOV_C"/>
    <property type="match status" value="1"/>
</dbReference>
<gene>
    <name evidence="4" type="ORF">J2800_000971</name>
</gene>
<dbReference type="Pfam" id="PF26345">
    <property type="entry name" value="ScoMcrA_N"/>
    <property type="match status" value="1"/>
</dbReference>
<dbReference type="InterPro" id="IPR058807">
    <property type="entry name" value="ScoMcrA_N"/>
</dbReference>
<dbReference type="Proteomes" id="UP001262754">
    <property type="component" value="Unassembled WGS sequence"/>
</dbReference>
<name>A0ABU1MWL3_9CAUL</name>
<protein>
    <recommendedName>
        <fullName evidence="6">Protein NO VEIN C-terminal domain-containing protein</fullName>
    </recommendedName>
</protein>
<feature type="region of interest" description="Disordered" evidence="1">
    <location>
        <begin position="198"/>
        <end position="217"/>
    </location>
</feature>
<feature type="domain" description="Protein NO VEIN C-terminal" evidence="2">
    <location>
        <begin position="247"/>
        <end position="342"/>
    </location>
</feature>
<accession>A0ABU1MWL3</accession>
<evidence type="ECO:0000256" key="1">
    <source>
        <dbReference type="SAM" id="MobiDB-lite"/>
    </source>
</evidence>
<dbReference type="InterPro" id="IPR024975">
    <property type="entry name" value="NOV_C"/>
</dbReference>
<proteinExistence type="predicted"/>